<feature type="region of interest" description="Disordered" evidence="11">
    <location>
        <begin position="281"/>
        <end position="335"/>
    </location>
</feature>
<dbReference type="InterPro" id="IPR036236">
    <property type="entry name" value="Znf_C2H2_sf"/>
</dbReference>
<evidence type="ECO:0000256" key="3">
    <source>
        <dbReference type="ARBA" id="ARBA00022737"/>
    </source>
</evidence>
<keyword evidence="3" id="KW-0677">Repeat</keyword>
<feature type="domain" description="C2H2-type" evidence="12">
    <location>
        <begin position="121"/>
        <end position="148"/>
    </location>
</feature>
<dbReference type="GO" id="GO:0003677">
    <property type="term" value="F:DNA binding"/>
    <property type="evidence" value="ECO:0007669"/>
    <property type="project" value="UniProtKB-KW"/>
</dbReference>
<feature type="domain" description="C2H2-type" evidence="12">
    <location>
        <begin position="233"/>
        <end position="260"/>
    </location>
</feature>
<organism evidence="13 14">
    <name type="scientific">Meganyctiphanes norvegica</name>
    <name type="common">Northern krill</name>
    <name type="synonym">Thysanopoda norvegica</name>
    <dbReference type="NCBI Taxonomy" id="48144"/>
    <lineage>
        <taxon>Eukaryota</taxon>
        <taxon>Metazoa</taxon>
        <taxon>Ecdysozoa</taxon>
        <taxon>Arthropoda</taxon>
        <taxon>Crustacea</taxon>
        <taxon>Multicrustacea</taxon>
        <taxon>Malacostraca</taxon>
        <taxon>Eumalacostraca</taxon>
        <taxon>Eucarida</taxon>
        <taxon>Euphausiacea</taxon>
        <taxon>Euphausiidae</taxon>
        <taxon>Meganyctiphanes</taxon>
    </lineage>
</organism>
<dbReference type="Gene3D" id="3.30.160.60">
    <property type="entry name" value="Classic Zinc Finger"/>
    <property type="match status" value="7"/>
</dbReference>
<keyword evidence="6" id="KW-0805">Transcription regulation</keyword>
<gene>
    <name evidence="13" type="ORF">MNOR_LOCUS29249</name>
</gene>
<keyword evidence="5" id="KW-0862">Zinc</keyword>
<keyword evidence="7" id="KW-0238">DNA-binding</keyword>
<dbReference type="EMBL" id="CAXKWB010033539">
    <property type="protein sequence ID" value="CAL4143152.1"/>
    <property type="molecule type" value="Genomic_DNA"/>
</dbReference>
<evidence type="ECO:0000256" key="8">
    <source>
        <dbReference type="ARBA" id="ARBA00023163"/>
    </source>
</evidence>
<feature type="domain" description="C2H2-type" evidence="12">
    <location>
        <begin position="93"/>
        <end position="120"/>
    </location>
</feature>
<evidence type="ECO:0000256" key="7">
    <source>
        <dbReference type="ARBA" id="ARBA00023125"/>
    </source>
</evidence>
<dbReference type="AlphaFoldDB" id="A0AAV2RXI2"/>
<dbReference type="FunFam" id="3.30.160.60:FF:002343">
    <property type="entry name" value="Zinc finger protein 33A"/>
    <property type="match status" value="1"/>
</dbReference>
<keyword evidence="4 10" id="KW-0863">Zinc-finger</keyword>
<feature type="compositionally biased region" description="Polar residues" evidence="11">
    <location>
        <begin position="504"/>
        <end position="527"/>
    </location>
</feature>
<dbReference type="PANTHER" id="PTHR16515">
    <property type="entry name" value="PR DOMAIN ZINC FINGER PROTEIN"/>
    <property type="match status" value="1"/>
</dbReference>
<reference evidence="13 14" key="1">
    <citation type="submission" date="2024-05" db="EMBL/GenBank/DDBJ databases">
        <authorList>
            <person name="Wallberg A."/>
        </authorList>
    </citation>
    <scope>NUCLEOTIDE SEQUENCE [LARGE SCALE GENOMIC DNA]</scope>
</reference>
<proteinExistence type="predicted"/>
<protein>
    <recommendedName>
        <fullName evidence="12">C2H2-type domain-containing protein</fullName>
    </recommendedName>
</protein>
<dbReference type="GO" id="GO:0008270">
    <property type="term" value="F:zinc ion binding"/>
    <property type="evidence" value="ECO:0007669"/>
    <property type="project" value="UniProtKB-KW"/>
</dbReference>
<name>A0AAV2RXI2_MEGNR</name>
<dbReference type="FunFam" id="3.30.160.60:FF:001290">
    <property type="entry name" value="Zinc finger 45-like"/>
    <property type="match status" value="1"/>
</dbReference>
<dbReference type="PROSITE" id="PS00028">
    <property type="entry name" value="ZINC_FINGER_C2H2_1"/>
    <property type="match status" value="6"/>
</dbReference>
<evidence type="ECO:0000256" key="11">
    <source>
        <dbReference type="SAM" id="MobiDB-lite"/>
    </source>
</evidence>
<evidence type="ECO:0000259" key="12">
    <source>
        <dbReference type="PROSITE" id="PS50157"/>
    </source>
</evidence>
<feature type="domain" description="C2H2-type" evidence="12">
    <location>
        <begin position="205"/>
        <end position="232"/>
    </location>
</feature>
<dbReference type="Pfam" id="PF00096">
    <property type="entry name" value="zf-C2H2"/>
    <property type="match status" value="5"/>
</dbReference>
<dbReference type="SMART" id="SM00355">
    <property type="entry name" value="ZnF_C2H2"/>
    <property type="match status" value="7"/>
</dbReference>
<dbReference type="Proteomes" id="UP001497623">
    <property type="component" value="Unassembled WGS sequence"/>
</dbReference>
<dbReference type="PANTHER" id="PTHR16515:SF49">
    <property type="entry name" value="GASTRULA ZINC FINGER PROTEIN XLCGF49.1-LIKE-RELATED"/>
    <property type="match status" value="1"/>
</dbReference>
<accession>A0AAV2RXI2</accession>
<evidence type="ECO:0000256" key="2">
    <source>
        <dbReference type="ARBA" id="ARBA00022723"/>
    </source>
</evidence>
<feature type="region of interest" description="Disordered" evidence="11">
    <location>
        <begin position="493"/>
        <end position="554"/>
    </location>
</feature>
<comment type="caution">
    <text evidence="13">The sequence shown here is derived from an EMBL/GenBank/DDBJ whole genome shotgun (WGS) entry which is preliminary data.</text>
</comment>
<feature type="domain" description="C2H2-type" evidence="12">
    <location>
        <begin position="261"/>
        <end position="292"/>
    </location>
</feature>
<evidence type="ECO:0000256" key="10">
    <source>
        <dbReference type="PROSITE-ProRule" id="PRU00042"/>
    </source>
</evidence>
<keyword evidence="14" id="KW-1185">Reference proteome</keyword>
<feature type="domain" description="C2H2-type" evidence="12">
    <location>
        <begin position="177"/>
        <end position="204"/>
    </location>
</feature>
<keyword evidence="9" id="KW-0539">Nucleus</keyword>
<evidence type="ECO:0000313" key="14">
    <source>
        <dbReference type="Proteomes" id="UP001497623"/>
    </source>
</evidence>
<evidence type="ECO:0000256" key="5">
    <source>
        <dbReference type="ARBA" id="ARBA00022833"/>
    </source>
</evidence>
<dbReference type="InterPro" id="IPR013087">
    <property type="entry name" value="Znf_C2H2_type"/>
</dbReference>
<dbReference type="Pfam" id="PF13894">
    <property type="entry name" value="zf-C2H2_4"/>
    <property type="match status" value="1"/>
</dbReference>
<feature type="non-terminal residue" evidence="13">
    <location>
        <position position="580"/>
    </location>
</feature>
<dbReference type="FunFam" id="3.30.160.60:FF:000624">
    <property type="entry name" value="zinc finger protein 697"/>
    <property type="match status" value="1"/>
</dbReference>
<dbReference type="FunFam" id="3.30.160.60:FF:000478">
    <property type="entry name" value="Zinc finger protein 133"/>
    <property type="match status" value="1"/>
</dbReference>
<keyword evidence="2" id="KW-0479">Metal-binding</keyword>
<feature type="domain" description="C2H2-type" evidence="12">
    <location>
        <begin position="149"/>
        <end position="176"/>
    </location>
</feature>
<evidence type="ECO:0000256" key="1">
    <source>
        <dbReference type="ARBA" id="ARBA00004123"/>
    </source>
</evidence>
<sequence length="580" mass="65392">MAEPTTTAISLPTNHASVNTVYMEHIPLATAGSTSWYEYNSFNNLLVTPAVPTPILALPQQTQEIILQPAGSVTSKTKSSKTKQRPSIHERMYCCEDCGAAFTNSSNLKSHVRIHSGERPYVCSDCGVSFTQSSNLKAHKRIHTGERPYTCMECGQTFSRSSHLIGHKRTHTGERPYICGVCQDSFVTSTHLRNHMRKHTGERPFTCHICEAAFAQNSSLQIHMRIHTGERPFKCIDCTAAFRSKGDLRSHRKLHTDERPFNCDRCTKTFKTNQYLQKHLKKCGAPPSGKKRGRPRKSTSFEALSSVSPERKKRSPGKSKGRRGRPPKPLPFGTYKVTKPVNFGVEGEIINEEILEEEFDEEELATTLASMSEMEEIDHEDMKSLGHNLSELEPLEQQHIAESSVDPESSAIQLGVPHHVELKHDVKHVIQLSDLQQLQIHEAIQDQHAKQHIYEVTLQPQETLHQHQTIQASQLGQITNHTQQPQVITIQIQSQNPQPSQQSHLQTTSQMHAQSSQQVLDQITQSLPELKNPDDTFGEIDTNGLDQMDPTSDPLHITSVEHIEHMPVEHIERVVHVVQY</sequence>
<keyword evidence="8" id="KW-0804">Transcription</keyword>
<dbReference type="PROSITE" id="PS50157">
    <property type="entry name" value="ZINC_FINGER_C2H2_2"/>
    <property type="match status" value="7"/>
</dbReference>
<dbReference type="GO" id="GO:0005634">
    <property type="term" value="C:nucleus"/>
    <property type="evidence" value="ECO:0007669"/>
    <property type="project" value="UniProtKB-SubCell"/>
</dbReference>
<evidence type="ECO:0000256" key="6">
    <source>
        <dbReference type="ARBA" id="ARBA00023015"/>
    </source>
</evidence>
<comment type="subcellular location">
    <subcellularLocation>
        <location evidence="1">Nucleus</location>
    </subcellularLocation>
</comment>
<feature type="compositionally biased region" description="Low complexity" evidence="11">
    <location>
        <begin position="493"/>
        <end position="503"/>
    </location>
</feature>
<evidence type="ECO:0000256" key="4">
    <source>
        <dbReference type="ARBA" id="ARBA00022771"/>
    </source>
</evidence>
<dbReference type="FunFam" id="3.30.160.60:FF:000688">
    <property type="entry name" value="zinc finger protein 197 isoform X1"/>
    <property type="match status" value="1"/>
</dbReference>
<dbReference type="GO" id="GO:0006355">
    <property type="term" value="P:regulation of DNA-templated transcription"/>
    <property type="evidence" value="ECO:0007669"/>
    <property type="project" value="UniProtKB-ARBA"/>
</dbReference>
<dbReference type="FunFam" id="3.30.160.60:FF:002716">
    <property type="entry name" value="Zinc finger protein 212"/>
    <property type="match status" value="1"/>
</dbReference>
<dbReference type="SUPFAM" id="SSF57667">
    <property type="entry name" value="beta-beta-alpha zinc fingers"/>
    <property type="match status" value="4"/>
</dbReference>
<evidence type="ECO:0000256" key="9">
    <source>
        <dbReference type="ARBA" id="ARBA00023242"/>
    </source>
</evidence>
<feature type="compositionally biased region" description="Basic residues" evidence="11">
    <location>
        <begin position="311"/>
        <end position="326"/>
    </location>
</feature>
<feature type="compositionally biased region" description="Polar residues" evidence="11">
    <location>
        <begin position="298"/>
        <end position="307"/>
    </location>
</feature>
<evidence type="ECO:0000313" key="13">
    <source>
        <dbReference type="EMBL" id="CAL4143152.1"/>
    </source>
</evidence>
<dbReference type="FunFam" id="3.30.160.60:FF:001158">
    <property type="entry name" value="zinc finger protein 22"/>
    <property type="match status" value="1"/>
</dbReference>
<dbReference type="InterPro" id="IPR050331">
    <property type="entry name" value="Zinc_finger"/>
</dbReference>